<evidence type="ECO:0000313" key="2">
    <source>
        <dbReference type="Proteomes" id="UP000184694"/>
    </source>
</evidence>
<dbReference type="InterPro" id="IPR017850">
    <property type="entry name" value="Alkaline_phosphatase_core_sf"/>
</dbReference>
<dbReference type="Proteomes" id="UP000184694">
    <property type="component" value="Unassembled WGS sequence"/>
</dbReference>
<accession>A0A1N6J4H5</accession>
<dbReference type="STRING" id="1121457.SAMN02745161_3143"/>
<dbReference type="Pfam" id="PF01663">
    <property type="entry name" value="Phosphodiest"/>
    <property type="match status" value="1"/>
</dbReference>
<gene>
    <name evidence="1" type="ORF">SAMN02745161_3143</name>
</gene>
<organism evidence="1 2">
    <name type="scientific">Halodesulfovibrio marinisediminis DSM 17456</name>
    <dbReference type="NCBI Taxonomy" id="1121457"/>
    <lineage>
        <taxon>Bacteria</taxon>
        <taxon>Pseudomonadati</taxon>
        <taxon>Thermodesulfobacteriota</taxon>
        <taxon>Desulfovibrionia</taxon>
        <taxon>Desulfovibrionales</taxon>
        <taxon>Desulfovibrionaceae</taxon>
        <taxon>Halodesulfovibrio</taxon>
    </lineage>
</organism>
<dbReference type="SUPFAM" id="SSF53649">
    <property type="entry name" value="Alkaline phosphatase-like"/>
    <property type="match status" value="1"/>
</dbReference>
<keyword evidence="2" id="KW-1185">Reference proteome</keyword>
<sequence length="437" mass="49190">MSSIEKNTHNYGKLVVLGLDGLPLSLAKRLAATGRFPSLARLTADATEIKAELPELSPVNWTSFYTAAGPGEHGVYGFTRIHSRGYTMGLCNFEQPQHPTIFDRLAEKGLRSRSINLPNTYPARPINGMLISGFVAEELSQAVYPKFLLNLLGANYLLEADTTTGATNPTFLLNQLRKTLAARKHAFSLLWKDGAWDLFIFVLTETDRLFHFLFDAVEEADHPWHNECLSLLEEWDAMIGDVLESYDALPEPKRLISLADHGFTRLITEVDVNALLRQMELFKTHLPPEACSELDPQQISTNCKAFALDPGRIYIHATSRFARGPVADADVPALEQHIAERLMSVTYNGRPVFKEIHKGRELYSGKMARFAPNLVCEATAGFDLKAKFNRREPFGFFGRTGTHTVQDTFFYDSQNAQYQRVRDVGAEILRHFHVTDR</sequence>
<protein>
    <submittedName>
        <fullName evidence="1">Predicted phosphohydrolase or phosphomutase, AlkP superfamily</fullName>
    </submittedName>
</protein>
<reference evidence="2" key="1">
    <citation type="submission" date="2016-11" db="EMBL/GenBank/DDBJ databases">
        <authorList>
            <person name="Varghese N."/>
            <person name="Submissions S."/>
        </authorList>
    </citation>
    <scope>NUCLEOTIDE SEQUENCE [LARGE SCALE GENOMIC DNA]</scope>
    <source>
        <strain evidence="2">DSM 17456</strain>
    </source>
</reference>
<keyword evidence="1" id="KW-0378">Hydrolase</keyword>
<dbReference type="OrthoDB" id="9771966at2"/>
<proteinExistence type="predicted"/>
<dbReference type="EMBL" id="FSRG01000008">
    <property type="protein sequence ID" value="SIO39123.1"/>
    <property type="molecule type" value="Genomic_DNA"/>
</dbReference>
<dbReference type="GO" id="GO:0016787">
    <property type="term" value="F:hydrolase activity"/>
    <property type="evidence" value="ECO:0007669"/>
    <property type="project" value="UniProtKB-KW"/>
</dbReference>
<dbReference type="Gene3D" id="3.40.720.10">
    <property type="entry name" value="Alkaline Phosphatase, subunit A"/>
    <property type="match status" value="1"/>
</dbReference>
<dbReference type="AlphaFoldDB" id="A0A1N6J4H5"/>
<name>A0A1N6J4H5_9BACT</name>
<evidence type="ECO:0000313" key="1">
    <source>
        <dbReference type="EMBL" id="SIO39123.1"/>
    </source>
</evidence>
<dbReference type="InterPro" id="IPR002591">
    <property type="entry name" value="Phosphodiest/P_Trfase"/>
</dbReference>